<dbReference type="RefSeq" id="XP_066930215.1">
    <property type="nucleotide sequence ID" value="XM_067074114.1"/>
</dbReference>
<proteinExistence type="predicted"/>
<accession>A0A7M5WIV3</accession>
<name>A0A7M5WIV3_9CNID</name>
<dbReference type="Proteomes" id="UP000594262">
    <property type="component" value="Unplaced"/>
</dbReference>
<dbReference type="AlphaFoldDB" id="A0A7M5WIV3"/>
<dbReference type="GeneID" id="136817798"/>
<evidence type="ECO:0000313" key="1">
    <source>
        <dbReference type="EnsemblMetazoa" id="CLYHEMP002745.1"/>
    </source>
</evidence>
<keyword evidence="2" id="KW-1185">Reference proteome</keyword>
<sequence>MNTVRVVTSAVSLSSTTESTNSAKPLIEKFSDQTTAGAPSRRRRAVTLADPNVLKYYVILDNVPVANISWVDIAADAVKQWNSDANSLDYKILQCPLYTEYGSAVLGLPHPSDSSKTYAFVLVVLSGENVTDPTTQCTPREKIAEQLEGGLQLPDSSENKPTAEPIEEPGTVRLRLPRPFLNMFKPKEQGGGGIIAVLVEVYFIPIPYIGFVPAYKPGDLPRPKLKEKVTSGEFILVAALKPDNADGIITAGGSFTSKRRRRRAVIESPGDVSNAPLTEPTYLSFSTAVTPSGDAISSAFSQSLQTLPAGAIPGMYCSIQKDCNCLNVTEVNSTVISGDVAYIGVNNTYVNASISNVGKWDAEKIKLICKDSACDSAALIQAQTDIQTDIDSIQGSIDLTKTARLNLQKSIDCAYNNGTRSELFGNYEALCGRMIYMTQSIEDLKIKKQIIMREEQRCSNRGWLRSILENMWHKG</sequence>
<reference evidence="1" key="1">
    <citation type="submission" date="2021-01" db="UniProtKB">
        <authorList>
            <consortium name="EnsemblMetazoa"/>
        </authorList>
    </citation>
    <scope>IDENTIFICATION</scope>
</reference>
<dbReference type="EnsemblMetazoa" id="CLYHEMT002745.1">
    <property type="protein sequence ID" value="CLYHEMP002745.1"/>
    <property type="gene ID" value="CLYHEMG002745"/>
</dbReference>
<evidence type="ECO:0000313" key="2">
    <source>
        <dbReference type="Proteomes" id="UP000594262"/>
    </source>
</evidence>
<protein>
    <submittedName>
        <fullName evidence="1">Uncharacterized protein</fullName>
    </submittedName>
</protein>
<organism evidence="1 2">
    <name type="scientific">Clytia hemisphaerica</name>
    <dbReference type="NCBI Taxonomy" id="252671"/>
    <lineage>
        <taxon>Eukaryota</taxon>
        <taxon>Metazoa</taxon>
        <taxon>Cnidaria</taxon>
        <taxon>Hydrozoa</taxon>
        <taxon>Hydroidolina</taxon>
        <taxon>Leptothecata</taxon>
        <taxon>Obeliida</taxon>
        <taxon>Clytiidae</taxon>
        <taxon>Clytia</taxon>
    </lineage>
</organism>